<evidence type="ECO:0000313" key="3">
    <source>
        <dbReference type="Proteomes" id="UP000053611"/>
    </source>
</evidence>
<keyword evidence="3" id="KW-1185">Reference proteome</keyword>
<evidence type="ECO:0000313" key="2">
    <source>
        <dbReference type="EMBL" id="KLT43437.1"/>
    </source>
</evidence>
<dbReference type="EMBL" id="KQ087195">
    <property type="protein sequence ID" value="KLT43437.1"/>
    <property type="molecule type" value="Genomic_DNA"/>
</dbReference>
<gene>
    <name evidence="2" type="ORF">CC85DRAFT_284579</name>
</gene>
<feature type="region of interest" description="Disordered" evidence="1">
    <location>
        <begin position="77"/>
        <end position="100"/>
    </location>
</feature>
<dbReference type="Proteomes" id="UP000053611">
    <property type="component" value="Unassembled WGS sequence"/>
</dbReference>
<accession>A0A0J0XQT7</accession>
<evidence type="ECO:0000256" key="1">
    <source>
        <dbReference type="SAM" id="MobiDB-lite"/>
    </source>
</evidence>
<dbReference type="AlphaFoldDB" id="A0A0J0XQT7"/>
<dbReference type="GeneID" id="28983411"/>
<dbReference type="RefSeq" id="XP_018279928.1">
    <property type="nucleotide sequence ID" value="XM_018422808.1"/>
</dbReference>
<organism evidence="2 3">
    <name type="scientific">Cutaneotrichosporon oleaginosum</name>
    <dbReference type="NCBI Taxonomy" id="879819"/>
    <lineage>
        <taxon>Eukaryota</taxon>
        <taxon>Fungi</taxon>
        <taxon>Dikarya</taxon>
        <taxon>Basidiomycota</taxon>
        <taxon>Agaricomycotina</taxon>
        <taxon>Tremellomycetes</taxon>
        <taxon>Trichosporonales</taxon>
        <taxon>Trichosporonaceae</taxon>
        <taxon>Cutaneotrichosporon</taxon>
    </lineage>
</organism>
<sequence length="100" mass="11700">MSIVITEATDFLPDYEYKPVVQHPSPKRKPYCGYKPRPKYKIREPPPYPDFKVYVEPKPNTTWRKAKLVYHRVTRVFRRSGTTAPPNSPSRGPINPYPLV</sequence>
<proteinExistence type="predicted"/>
<protein>
    <submittedName>
        <fullName evidence="2">Uncharacterized protein</fullName>
    </submittedName>
</protein>
<reference evidence="2 3" key="1">
    <citation type="submission" date="2015-03" db="EMBL/GenBank/DDBJ databases">
        <title>Genomics and transcriptomics of the oil-accumulating basidiomycete yeast T. oleaginosus allow insights into substrate utilization and the diverse evolutionary trajectories of mating systems in fungi.</title>
        <authorList>
            <consortium name="DOE Joint Genome Institute"/>
            <person name="Kourist R."/>
            <person name="Kracht O."/>
            <person name="Bracharz F."/>
            <person name="Lipzen A."/>
            <person name="Nolan M."/>
            <person name="Ohm R."/>
            <person name="Grigoriev I."/>
            <person name="Sun S."/>
            <person name="Heitman J."/>
            <person name="Bruck T."/>
            <person name="Nowrousian M."/>
        </authorList>
    </citation>
    <scope>NUCLEOTIDE SEQUENCE [LARGE SCALE GENOMIC DNA]</scope>
    <source>
        <strain evidence="2 3">IBC0246</strain>
    </source>
</reference>
<name>A0A0J0XQT7_9TREE</name>